<sequence length="313" mass="35082">MNNICGLCGTPLTSMDTLLGENKLADNHILCNKCLNEASNINKDVVNNLQQFFLPEIRGIILQGKIGETENFGSSQTSNFQSPETPSFGFGGTMTRLDDIQDQIVALNARLSIFVNSEVKELVHILENNEKLTAIAEGLTIPAKVEGLLFSTQRRVVFIDKKLFGNVQKDEYLFENIRSVDHVESLLYSTLKIFSKNGSAAEFKLHNKNDGKNFCNAVNQYLNGTTSQSASQQQQQQQQQIQSSSYNLYNMPVSENPFQKPADLNPVQQNSGVPKEAPEVIFEQLEKLGKLREMGVLTDQEFTEQKKKLLDRL</sequence>
<evidence type="ECO:0000256" key="1">
    <source>
        <dbReference type="SAM" id="MobiDB-lite"/>
    </source>
</evidence>
<organism evidence="4 5">
    <name type="scientific">Candidatus Chryseobacterium massiliense</name>
    <dbReference type="NCBI Taxonomy" id="204089"/>
    <lineage>
        <taxon>Bacteria</taxon>
        <taxon>Pseudomonadati</taxon>
        <taxon>Bacteroidota</taxon>
        <taxon>Flavobacteriia</taxon>
        <taxon>Flavobacteriales</taxon>
        <taxon>Weeksellaceae</taxon>
        <taxon>Chryseobacterium group</taxon>
        <taxon>Chryseobacterium</taxon>
    </lineage>
</organism>
<dbReference type="InterPro" id="IPR018649">
    <property type="entry name" value="SHOCT"/>
</dbReference>
<dbReference type="Pfam" id="PF14470">
    <property type="entry name" value="bPH_3"/>
    <property type="match status" value="1"/>
</dbReference>
<reference evidence="4 5" key="1">
    <citation type="journal article" date="2004" name="Emerg. Infect. Dis.">
        <title>Amoebae-resisting bacteria isolated from human nasal swabs by amoebal coculture.</title>
        <authorList>
            <person name="Greub G."/>
            <person name="La Scola B."/>
            <person name="Raoult D."/>
        </authorList>
    </citation>
    <scope>NUCLEOTIDE SEQUENCE [LARGE SCALE GENOMIC DNA]</scope>
    <source>
        <strain evidence="4 5">CCUG 51329</strain>
    </source>
</reference>
<dbReference type="RefSeq" id="WP_116098858.1">
    <property type="nucleotide sequence ID" value="NZ_QNVU01000023.1"/>
</dbReference>
<evidence type="ECO:0000313" key="4">
    <source>
        <dbReference type="EMBL" id="REC48106.1"/>
    </source>
</evidence>
<evidence type="ECO:0000259" key="3">
    <source>
        <dbReference type="Pfam" id="PF14470"/>
    </source>
</evidence>
<dbReference type="AlphaFoldDB" id="A0A3D9B4C3"/>
<protein>
    <recommendedName>
        <fullName evidence="6">DUF4428 domain-containing protein</fullName>
    </recommendedName>
</protein>
<dbReference type="InterPro" id="IPR039519">
    <property type="entry name" value="YokE-like_PH"/>
</dbReference>
<name>A0A3D9B4C3_9FLAO</name>
<gene>
    <name evidence="4" type="ORF">DRF68_12140</name>
</gene>
<accession>A0A3D9B4C3</accession>
<dbReference type="EMBL" id="QNVU01000023">
    <property type="protein sequence ID" value="REC48106.1"/>
    <property type="molecule type" value="Genomic_DNA"/>
</dbReference>
<proteinExistence type="predicted"/>
<feature type="region of interest" description="Disordered" evidence="1">
    <location>
        <begin position="255"/>
        <end position="276"/>
    </location>
</feature>
<evidence type="ECO:0000259" key="2">
    <source>
        <dbReference type="Pfam" id="PF09851"/>
    </source>
</evidence>
<comment type="caution">
    <text evidence="4">The sequence shown here is derived from an EMBL/GenBank/DDBJ whole genome shotgun (WGS) entry which is preliminary data.</text>
</comment>
<keyword evidence="5" id="KW-1185">Reference proteome</keyword>
<dbReference type="Pfam" id="PF09851">
    <property type="entry name" value="SHOCT"/>
    <property type="match status" value="1"/>
</dbReference>
<feature type="domain" description="SHOCT" evidence="2">
    <location>
        <begin position="283"/>
        <end position="310"/>
    </location>
</feature>
<evidence type="ECO:0008006" key="6">
    <source>
        <dbReference type="Google" id="ProtNLM"/>
    </source>
</evidence>
<evidence type="ECO:0000313" key="5">
    <source>
        <dbReference type="Proteomes" id="UP000256924"/>
    </source>
</evidence>
<dbReference type="Proteomes" id="UP000256924">
    <property type="component" value="Unassembled WGS sequence"/>
</dbReference>
<feature type="domain" description="YokE-like PH" evidence="3">
    <location>
        <begin position="126"/>
        <end position="219"/>
    </location>
</feature>